<reference evidence="1" key="1">
    <citation type="submission" date="2021-01" db="EMBL/GenBank/DDBJ databases">
        <title>YIM 132084 draft genome.</title>
        <authorList>
            <person name="An D."/>
        </authorList>
    </citation>
    <scope>NUCLEOTIDE SEQUENCE</scope>
    <source>
        <strain evidence="1">YIM 132084</strain>
    </source>
</reference>
<dbReference type="SUPFAM" id="SSF81301">
    <property type="entry name" value="Nucleotidyltransferase"/>
    <property type="match status" value="1"/>
</dbReference>
<dbReference type="InterPro" id="IPR018700">
    <property type="entry name" value="DUF2204"/>
</dbReference>
<dbReference type="RefSeq" id="WP_205261359.1">
    <property type="nucleotide sequence ID" value="NZ_JAERWK010000017.1"/>
</dbReference>
<dbReference type="Gene3D" id="3.30.460.40">
    <property type="match status" value="1"/>
</dbReference>
<dbReference type="Pfam" id="PF09970">
    <property type="entry name" value="DUF2204"/>
    <property type="match status" value="1"/>
</dbReference>
<proteinExistence type="predicted"/>
<organism evidence="1 2">
    <name type="scientific">Nakamurella leprariae</name>
    <dbReference type="NCBI Taxonomy" id="2803911"/>
    <lineage>
        <taxon>Bacteria</taxon>
        <taxon>Bacillati</taxon>
        <taxon>Actinomycetota</taxon>
        <taxon>Actinomycetes</taxon>
        <taxon>Nakamurellales</taxon>
        <taxon>Nakamurellaceae</taxon>
        <taxon>Nakamurella</taxon>
    </lineage>
</organism>
<dbReference type="AlphaFoldDB" id="A0A939C2S5"/>
<dbReference type="InterPro" id="IPR043519">
    <property type="entry name" value="NT_sf"/>
</dbReference>
<keyword evidence="2" id="KW-1185">Reference proteome</keyword>
<gene>
    <name evidence="1" type="ORF">JL106_14050</name>
</gene>
<comment type="caution">
    <text evidence="1">The sequence shown here is derived from an EMBL/GenBank/DDBJ whole genome shotgun (WGS) entry which is preliminary data.</text>
</comment>
<accession>A0A939C2S5</accession>
<protein>
    <submittedName>
        <fullName evidence="1">Nucleotidyltransferase</fullName>
    </submittedName>
</protein>
<evidence type="ECO:0000313" key="1">
    <source>
        <dbReference type="EMBL" id="MBM9468402.1"/>
    </source>
</evidence>
<name>A0A939C2S5_9ACTN</name>
<evidence type="ECO:0000313" key="2">
    <source>
        <dbReference type="Proteomes" id="UP000663792"/>
    </source>
</evidence>
<dbReference type="Proteomes" id="UP000663792">
    <property type="component" value="Unassembled WGS sequence"/>
</dbReference>
<sequence>MSPEDTETVLDPDQPTDPPLLRAALKVAASALKAEGIRFALAGSYALWVHGAPENTHDVDLMVRPAEVEQAAEVLAAAGFSIRRPPEDWLFKAFLDGAMVDVLHQVNNRDVDDATLADAAEEDVLGLHIPVLSANSVITGKLRAMSERYCDFGSMLPAVRAVREQLDWDRIRRDTEENPFAEAFLVLADRLGISPDPDATAAPQR</sequence>
<dbReference type="EMBL" id="JAERWK010000017">
    <property type="protein sequence ID" value="MBM9468402.1"/>
    <property type="molecule type" value="Genomic_DNA"/>
</dbReference>